<dbReference type="InterPro" id="IPR019821">
    <property type="entry name" value="Kinesin_motor_CS"/>
</dbReference>
<sequence length="1733" mass="195112">MTSTAVRVALRVRPLTQKEQLSNCTECISFIPNQPQILIGKDHSFTYDYVFDTNSIQQSIYETSVVPLAEKFVDGFNATILAYGQTGSGKTFSMGTALDEHTDSDQQGVVPRFIYDLFNRLHDKKQAQKLQEFQVFVSFLELYNEDFVDLLNAYSQQSHTNNNNNNRKRSNSVSHFAPPPCEVQIREDVHGQIYWSGVREELCSTPDELLRYLTKGSLCRTTGSTDMNSVSSRSHAIFSVILKQKVPATADDEEQGDGNPEQKQDQADNTIVSKFHFVDLAGSERLKRTKAEGNRAREGISINSGLLALGNVISALGDESRKSVHIPYRDSKLTRLLQDSLGGNSQTLMMACVSPSDSNFLETLSTLKYANRARNIKNKVTINQEFAGSSVEVNQLRSQVARLKLELNALRGANAGGGNGALKSTTTYSPSDMMINNMMNGSSTAAAKALKEEIDRLKARVRQMSDDICRITTERDSLQMERELAQHMNSEDWPNLMEQLQQRRSSSASLTDQSTPLSSLPIIAQYQKAIQDLRSELTDTQERLAFSESIRAPLMHAMAIPPSANATPQTSFKTHQQQYSSTTTNNNNRRRGAGKKRRTHNGSSTTTSRNVTFRSTRRSKVPNMPAAAGVNKKSALSVASAAGDKQSSNLDSQDDDEQDIQEWLKATMGSIQTSESSGLRLDAKNSISNARSQIDKALKVLDEFKIKEPEPEAESQVEYDCDLLNDDELFIKLQSDDIQSLFGELEEEIKATSPSQEDETPSKAPRYRMASTETLMTDDNDLAEFYENNPQLHRMLNQIQSDIQVNEDLVLQLEKTEVEYSQMRKKFEKKLYSLRDEILTLRQQQQQQQQKKEPPTATVPSTTAAAYSMNSIRHAYEAKMKTLMSQLSELRRKYSQTSSTMQSSRNQNESMLRALRVNVESLKVEKRRMIKRMKDEAERVKEKLHNHEREIQQLRRKQMKDNEVKKRLEREVKQMQLVIGKKTDESVVTAEKLKSLVKILKKAVREGGVLDEKLLASCGSLLDIGSALVQSSRVGRMSRNRRNNSNGRNARRRLQQQSVPAEVRAAKKKMLLDNALYQLIQGKQAVEEMKQLLAKRNDLSQRKIEYLSERELLVLDQDTKDLSSIDNAFRQVIDENIETVEAEISYINARIHAIHNDAAAEIMQEDENDEEIIDMSQKQKRVTFVETHEEQEEEEEEDNWHDMDALEERYSLPASAGPEQSLEMISKIFRSLADDEARYVMENIIDDMVLLRMEEHNNKMSIQQLEKSTQDLRRTLIVMKKAAIDTTIENEKKLKRLSMQQGGGGGGNNNSSVYSTHGGGSRRTSMSREYSSSKMSCRSSPTNEDSSDADSAIDLHNEDQYQHVETMFEKIYTDGLSGKVPTYDYGVAMAEATAPVIMAENELSPYLRPHPVANTNASAGKTGKSTVQAPMKPSTSPLVSRRRDSMSSPEQFLLQFLQTPKEVRPPSSPLMKPAEFTRYQHERESSTNSSVRNRSLPPSIPRRSSLQSDNGSWCSIYSSNHGYSQQMIRASSGGSGTSRLSGSVAPNEPQPLQQPQPPQPPTTILNRRRAFSFQQPPSPTPNSGPHPMRRRSLLRELTNPEMDQIANKDYSHQGTALIPTFNSNNQNQQHQYNNTTRPHSVLALHAAAAAAASTPRPSSKASTVYPRRESPNNSFELRKSAAANNVFDRLSSGHTHASQAKKRLGNYHRYSSSSIDDLRMQWANELAERNDEQ</sequence>
<keyword evidence="4" id="KW-0493">Microtubule</keyword>
<protein>
    <recommendedName>
        <fullName evidence="14">Kinesin motor domain-containing protein</fullName>
    </recommendedName>
</protein>
<comment type="subcellular location">
    <subcellularLocation>
        <location evidence="1">Cytoplasm</location>
        <location evidence="1">Cytoskeleton</location>
    </subcellularLocation>
</comment>
<feature type="compositionally biased region" description="Low complexity" evidence="13">
    <location>
        <begin position="1494"/>
        <end position="1508"/>
    </location>
</feature>
<evidence type="ECO:0000313" key="16">
    <source>
        <dbReference type="Proteomes" id="UP000469890"/>
    </source>
</evidence>
<evidence type="ECO:0000256" key="8">
    <source>
        <dbReference type="ARBA" id="ARBA00023054"/>
    </source>
</evidence>
<evidence type="ECO:0000256" key="2">
    <source>
        <dbReference type="ARBA" id="ARBA00022490"/>
    </source>
</evidence>
<evidence type="ECO:0000256" key="10">
    <source>
        <dbReference type="ARBA" id="ARBA00023212"/>
    </source>
</evidence>
<feature type="compositionally biased region" description="Low complexity" evidence="13">
    <location>
        <begin position="843"/>
        <end position="861"/>
    </location>
</feature>
<dbReference type="SMART" id="SM00129">
    <property type="entry name" value="KISc"/>
    <property type="match status" value="1"/>
</dbReference>
<dbReference type="SUPFAM" id="SSF52540">
    <property type="entry name" value="P-loop containing nucleoside triphosphate hydrolases"/>
    <property type="match status" value="1"/>
</dbReference>
<dbReference type="GO" id="GO:0003777">
    <property type="term" value="F:microtubule motor activity"/>
    <property type="evidence" value="ECO:0007669"/>
    <property type="project" value="InterPro"/>
</dbReference>
<evidence type="ECO:0000313" key="15">
    <source>
        <dbReference type="EMBL" id="KAF1800960.1"/>
    </source>
</evidence>
<dbReference type="Proteomes" id="UP000469890">
    <property type="component" value="Unassembled WGS sequence"/>
</dbReference>
<dbReference type="Pfam" id="PF25764">
    <property type="entry name" value="KIF21A_4th"/>
    <property type="match status" value="1"/>
</dbReference>
<dbReference type="GO" id="GO:0008017">
    <property type="term" value="F:microtubule binding"/>
    <property type="evidence" value="ECO:0007669"/>
    <property type="project" value="InterPro"/>
</dbReference>
<keyword evidence="6 11" id="KW-0547">Nucleotide-binding</keyword>
<feature type="compositionally biased region" description="Polar residues" evidence="13">
    <location>
        <begin position="1413"/>
        <end position="1438"/>
    </location>
</feature>
<dbReference type="EMBL" id="JAAECE010000005">
    <property type="protein sequence ID" value="KAF1800960.1"/>
    <property type="molecule type" value="Genomic_DNA"/>
</dbReference>
<keyword evidence="5" id="KW-0677">Repeat</keyword>
<dbReference type="PROSITE" id="PS00411">
    <property type="entry name" value="KINESIN_MOTOR_1"/>
    <property type="match status" value="1"/>
</dbReference>
<gene>
    <name evidence="15" type="ORF">FB192DRAFT_1429030</name>
</gene>
<feature type="region of interest" description="Disordered" evidence="13">
    <location>
        <begin position="1298"/>
        <end position="1350"/>
    </location>
</feature>
<organism evidence="15 16">
    <name type="scientific">Mucor circinelloides f. lusitanicus</name>
    <name type="common">Mucor racemosus var. lusitanicus</name>
    <dbReference type="NCBI Taxonomy" id="29924"/>
    <lineage>
        <taxon>Eukaryota</taxon>
        <taxon>Fungi</taxon>
        <taxon>Fungi incertae sedis</taxon>
        <taxon>Mucoromycota</taxon>
        <taxon>Mucoromycotina</taxon>
        <taxon>Mucoromycetes</taxon>
        <taxon>Mucorales</taxon>
        <taxon>Mucorineae</taxon>
        <taxon>Mucoraceae</taxon>
        <taxon>Mucor</taxon>
    </lineage>
</organism>
<dbReference type="FunFam" id="3.40.850.10:FF:000011">
    <property type="entry name" value="Kinesin family member 21A"/>
    <property type="match status" value="1"/>
</dbReference>
<keyword evidence="9 11" id="KW-0505">Motor protein</keyword>
<dbReference type="GO" id="GO:0051231">
    <property type="term" value="P:spindle elongation"/>
    <property type="evidence" value="ECO:0007669"/>
    <property type="project" value="TreeGrafter"/>
</dbReference>
<feature type="coiled-coil region" evidence="12">
    <location>
        <begin position="523"/>
        <end position="550"/>
    </location>
</feature>
<feature type="compositionally biased region" description="Low complexity" evidence="13">
    <location>
        <begin position="1322"/>
        <end position="1340"/>
    </location>
</feature>
<dbReference type="Gene3D" id="3.40.850.10">
    <property type="entry name" value="Kinesin motor domain"/>
    <property type="match status" value="1"/>
</dbReference>
<comment type="similarity">
    <text evidence="11">Belongs to the TRAFAC class myosin-kinesin ATPase superfamily. Kinesin family.</text>
</comment>
<dbReference type="InterPro" id="IPR001752">
    <property type="entry name" value="Kinesin_motor_dom"/>
</dbReference>
<feature type="region of interest" description="Disordered" evidence="13">
    <location>
        <begin position="1033"/>
        <end position="1059"/>
    </location>
</feature>
<feature type="region of interest" description="Disordered" evidence="13">
    <location>
        <begin position="1650"/>
        <end position="1673"/>
    </location>
</feature>
<keyword evidence="8 12" id="KW-0175">Coiled coil</keyword>
<proteinExistence type="inferred from homology"/>
<keyword evidence="3" id="KW-0853">WD repeat</keyword>
<evidence type="ECO:0000256" key="3">
    <source>
        <dbReference type="ARBA" id="ARBA00022574"/>
    </source>
</evidence>
<name>A0A8H4F134_MUCCL</name>
<evidence type="ECO:0000256" key="6">
    <source>
        <dbReference type="ARBA" id="ARBA00022741"/>
    </source>
</evidence>
<accession>A0A8H4F134</accession>
<feature type="domain" description="Kinesin motor" evidence="14">
    <location>
        <begin position="5"/>
        <end position="376"/>
    </location>
</feature>
<dbReference type="PROSITE" id="PS50067">
    <property type="entry name" value="KINESIN_MOTOR_2"/>
    <property type="match status" value="1"/>
</dbReference>
<feature type="compositionally biased region" description="Basic residues" evidence="13">
    <location>
        <begin position="588"/>
        <end position="600"/>
    </location>
</feature>
<evidence type="ECO:0000256" key="11">
    <source>
        <dbReference type="PROSITE-ProRule" id="PRU00283"/>
    </source>
</evidence>
<dbReference type="CDD" id="cd01372">
    <property type="entry name" value="KISc_KIF4"/>
    <property type="match status" value="1"/>
</dbReference>
<feature type="compositionally biased region" description="Polar residues" evidence="13">
    <location>
        <begin position="564"/>
        <end position="581"/>
    </location>
</feature>
<dbReference type="GO" id="GO:0005524">
    <property type="term" value="F:ATP binding"/>
    <property type="evidence" value="ECO:0007669"/>
    <property type="project" value="UniProtKB-UniRule"/>
</dbReference>
<feature type="compositionally biased region" description="Polar residues" evidence="13">
    <location>
        <begin position="601"/>
        <end position="614"/>
    </location>
</feature>
<comment type="caution">
    <text evidence="15">The sequence shown here is derived from an EMBL/GenBank/DDBJ whole genome shotgun (WGS) entry which is preliminary data.</text>
</comment>
<keyword evidence="7 11" id="KW-0067">ATP-binding</keyword>
<evidence type="ECO:0000256" key="12">
    <source>
        <dbReference type="SAM" id="Coils"/>
    </source>
</evidence>
<evidence type="ECO:0000256" key="7">
    <source>
        <dbReference type="ARBA" id="ARBA00022840"/>
    </source>
</evidence>
<evidence type="ECO:0000256" key="1">
    <source>
        <dbReference type="ARBA" id="ARBA00004245"/>
    </source>
</evidence>
<evidence type="ECO:0000259" key="14">
    <source>
        <dbReference type="PROSITE" id="PS50067"/>
    </source>
</evidence>
<dbReference type="PANTHER" id="PTHR47969:SF15">
    <property type="entry name" value="CHROMOSOME-ASSOCIATED KINESIN KIF4A-RELATED"/>
    <property type="match status" value="1"/>
</dbReference>
<dbReference type="GO" id="GO:0005874">
    <property type="term" value="C:microtubule"/>
    <property type="evidence" value="ECO:0007669"/>
    <property type="project" value="UniProtKB-KW"/>
</dbReference>
<dbReference type="GO" id="GO:0007052">
    <property type="term" value="P:mitotic spindle organization"/>
    <property type="evidence" value="ECO:0007669"/>
    <property type="project" value="TreeGrafter"/>
</dbReference>
<dbReference type="InterPro" id="IPR036961">
    <property type="entry name" value="Kinesin_motor_dom_sf"/>
</dbReference>
<feature type="coiled-coil region" evidence="12">
    <location>
        <begin position="1082"/>
        <end position="1109"/>
    </location>
</feature>
<feature type="region of interest" description="Disordered" evidence="13">
    <location>
        <begin position="1527"/>
        <end position="1564"/>
    </location>
</feature>
<dbReference type="InterPro" id="IPR027417">
    <property type="entry name" value="P-loop_NTPase"/>
</dbReference>
<evidence type="ECO:0000256" key="5">
    <source>
        <dbReference type="ARBA" id="ARBA00022737"/>
    </source>
</evidence>
<feature type="region of interest" description="Disordered" evidence="13">
    <location>
        <begin position="249"/>
        <end position="268"/>
    </location>
</feature>
<dbReference type="PANTHER" id="PTHR47969">
    <property type="entry name" value="CHROMOSOME-ASSOCIATED KINESIN KIF4A-RELATED"/>
    <property type="match status" value="1"/>
</dbReference>
<feature type="compositionally biased region" description="Pro residues" evidence="13">
    <location>
        <begin position="1548"/>
        <end position="1561"/>
    </location>
</feature>
<keyword evidence="10" id="KW-0206">Cytoskeleton</keyword>
<feature type="region of interest" description="Disordered" evidence="13">
    <location>
        <begin position="1410"/>
        <end position="1447"/>
    </location>
</feature>
<feature type="binding site" evidence="11">
    <location>
        <begin position="84"/>
        <end position="91"/>
    </location>
    <ligand>
        <name>ATP</name>
        <dbReference type="ChEBI" id="CHEBI:30616"/>
    </ligand>
</feature>
<feature type="coiled-coil region" evidence="12">
    <location>
        <begin position="873"/>
        <end position="985"/>
    </location>
</feature>
<evidence type="ECO:0000256" key="9">
    <source>
        <dbReference type="ARBA" id="ARBA00023175"/>
    </source>
</evidence>
<keyword evidence="2" id="KW-0963">Cytoplasm</keyword>
<dbReference type="GO" id="GO:0007018">
    <property type="term" value="P:microtubule-based movement"/>
    <property type="evidence" value="ECO:0007669"/>
    <property type="project" value="InterPro"/>
</dbReference>
<dbReference type="GO" id="GO:0005875">
    <property type="term" value="C:microtubule associated complex"/>
    <property type="evidence" value="ECO:0007669"/>
    <property type="project" value="TreeGrafter"/>
</dbReference>
<evidence type="ECO:0000256" key="4">
    <source>
        <dbReference type="ARBA" id="ARBA00022701"/>
    </source>
</evidence>
<evidence type="ECO:0000256" key="13">
    <source>
        <dbReference type="SAM" id="MobiDB-lite"/>
    </source>
</evidence>
<dbReference type="Pfam" id="PF00225">
    <property type="entry name" value="Kinesin"/>
    <property type="match status" value="1"/>
</dbReference>
<dbReference type="PRINTS" id="PR00380">
    <property type="entry name" value="KINESINHEAVY"/>
</dbReference>
<dbReference type="InterPro" id="IPR027640">
    <property type="entry name" value="Kinesin-like_fam"/>
</dbReference>
<feature type="coiled-coil region" evidence="12">
    <location>
        <begin position="440"/>
        <end position="467"/>
    </location>
</feature>
<feature type="region of interest" description="Disordered" evidence="13">
    <location>
        <begin position="561"/>
        <end position="657"/>
    </location>
</feature>
<reference evidence="15 16" key="1">
    <citation type="submission" date="2019-09" db="EMBL/GenBank/DDBJ databases">
        <authorList>
            <consortium name="DOE Joint Genome Institute"/>
            <person name="Mondo S.J."/>
            <person name="Navarro-Mendoza M.I."/>
            <person name="Perez-Arques C."/>
            <person name="Panchal S."/>
            <person name="Nicolas F.E."/>
            <person name="Ganguly P."/>
            <person name="Pangilinan J."/>
            <person name="Grigoriev I."/>
            <person name="Heitman J."/>
            <person name="Sanya K."/>
            <person name="Garre V."/>
        </authorList>
    </citation>
    <scope>NUCLEOTIDE SEQUENCE [LARGE SCALE GENOMIC DNA]</scope>
    <source>
        <strain evidence="15 16">MU402</strain>
    </source>
</reference>
<feature type="region of interest" description="Disordered" evidence="13">
    <location>
        <begin position="1479"/>
        <end position="1511"/>
    </location>
</feature>
<feature type="region of interest" description="Disordered" evidence="13">
    <location>
        <begin position="842"/>
        <end position="861"/>
    </location>
</feature>